<evidence type="ECO:0000313" key="1">
    <source>
        <dbReference type="EMBL" id="KAF2630718.1"/>
    </source>
</evidence>
<proteinExistence type="predicted"/>
<organism evidence="1 2">
    <name type="scientific">Macroventuria anomochaeta</name>
    <dbReference type="NCBI Taxonomy" id="301207"/>
    <lineage>
        <taxon>Eukaryota</taxon>
        <taxon>Fungi</taxon>
        <taxon>Dikarya</taxon>
        <taxon>Ascomycota</taxon>
        <taxon>Pezizomycotina</taxon>
        <taxon>Dothideomycetes</taxon>
        <taxon>Pleosporomycetidae</taxon>
        <taxon>Pleosporales</taxon>
        <taxon>Pleosporineae</taxon>
        <taxon>Didymellaceae</taxon>
        <taxon>Macroventuria</taxon>
    </lineage>
</organism>
<name>A0ACB6S9R8_9PLEO</name>
<dbReference type="Proteomes" id="UP000799754">
    <property type="component" value="Unassembled WGS sequence"/>
</dbReference>
<sequence>MPISFLDLPRELRDQIYDALWVSTPKISLLDHPSMGRIITCYKSLLTPEAALPLWLLTSKQILSEATEQMIRHGTWTVRLRSEYDEQRAGKVLSPVLARRLTVTLTHPLEGPRPRWPHVIQEATLRPSKENVECLARVMSQVSSTNNARDVRLVLELVREEPNARIDLSPLEVASCLKPGLQKLEVVVLREQIYRTYSAAFVETIGAEVKRVGNKVMGSDEDPSIGGFFQDRGFVYAFKKPGEMELCRVDSAVGGVGC</sequence>
<accession>A0ACB6S9R8</accession>
<reference evidence="1" key="1">
    <citation type="journal article" date="2020" name="Stud. Mycol.">
        <title>101 Dothideomycetes genomes: a test case for predicting lifestyles and emergence of pathogens.</title>
        <authorList>
            <person name="Haridas S."/>
            <person name="Albert R."/>
            <person name="Binder M."/>
            <person name="Bloem J."/>
            <person name="Labutti K."/>
            <person name="Salamov A."/>
            <person name="Andreopoulos B."/>
            <person name="Baker S."/>
            <person name="Barry K."/>
            <person name="Bills G."/>
            <person name="Bluhm B."/>
            <person name="Cannon C."/>
            <person name="Castanera R."/>
            <person name="Culley D."/>
            <person name="Daum C."/>
            <person name="Ezra D."/>
            <person name="Gonzalez J."/>
            <person name="Henrissat B."/>
            <person name="Kuo A."/>
            <person name="Liang C."/>
            <person name="Lipzen A."/>
            <person name="Lutzoni F."/>
            <person name="Magnuson J."/>
            <person name="Mondo S."/>
            <person name="Nolan M."/>
            <person name="Ohm R."/>
            <person name="Pangilinan J."/>
            <person name="Park H.-J."/>
            <person name="Ramirez L."/>
            <person name="Alfaro M."/>
            <person name="Sun H."/>
            <person name="Tritt A."/>
            <person name="Yoshinaga Y."/>
            <person name="Zwiers L.-H."/>
            <person name="Turgeon B."/>
            <person name="Goodwin S."/>
            <person name="Spatafora J."/>
            <person name="Crous P."/>
            <person name="Grigoriev I."/>
        </authorList>
    </citation>
    <scope>NUCLEOTIDE SEQUENCE</scope>
    <source>
        <strain evidence="1">CBS 525.71</strain>
    </source>
</reference>
<evidence type="ECO:0000313" key="2">
    <source>
        <dbReference type="Proteomes" id="UP000799754"/>
    </source>
</evidence>
<dbReference type="EMBL" id="MU006706">
    <property type="protein sequence ID" value="KAF2630718.1"/>
    <property type="molecule type" value="Genomic_DNA"/>
</dbReference>
<gene>
    <name evidence="1" type="ORF">BU25DRAFT_245854</name>
</gene>
<keyword evidence="2" id="KW-1185">Reference proteome</keyword>
<comment type="caution">
    <text evidence="1">The sequence shown here is derived from an EMBL/GenBank/DDBJ whole genome shotgun (WGS) entry which is preliminary data.</text>
</comment>
<protein>
    <submittedName>
        <fullName evidence="1">Uncharacterized protein</fullName>
    </submittedName>
</protein>